<keyword evidence="1" id="KW-0472">Membrane</keyword>
<gene>
    <name evidence="3" type="ORF">B0A72_19235</name>
    <name evidence="4" type="ORF">SAMN05444387_4532</name>
</gene>
<evidence type="ECO:0000313" key="4">
    <source>
        <dbReference type="EMBL" id="SHN18584.1"/>
    </source>
</evidence>
<evidence type="ECO:0000313" key="5">
    <source>
        <dbReference type="Proteomes" id="UP000184216"/>
    </source>
</evidence>
<keyword evidence="1" id="KW-0812">Transmembrane</keyword>
<feature type="domain" description="PPC" evidence="2">
    <location>
        <begin position="39"/>
        <end position="175"/>
    </location>
</feature>
<dbReference type="Proteomes" id="UP000184216">
    <property type="component" value="Unassembled WGS sequence"/>
</dbReference>
<keyword evidence="5" id="KW-1185">Reference proteome</keyword>
<dbReference type="Proteomes" id="UP000198431">
    <property type="component" value="Unassembled WGS sequence"/>
</dbReference>
<dbReference type="PROSITE" id="PS51742">
    <property type="entry name" value="PPC"/>
    <property type="match status" value="1"/>
</dbReference>
<keyword evidence="1" id="KW-1133">Transmembrane helix</keyword>
<evidence type="ECO:0000256" key="1">
    <source>
        <dbReference type="SAM" id="Phobius"/>
    </source>
</evidence>
<evidence type="ECO:0000313" key="6">
    <source>
        <dbReference type="Proteomes" id="UP000198431"/>
    </source>
</evidence>
<dbReference type="SUPFAM" id="SSF117856">
    <property type="entry name" value="AF0104/ALDC/Ptd012-like"/>
    <property type="match status" value="1"/>
</dbReference>
<evidence type="ECO:0000259" key="2">
    <source>
        <dbReference type="PROSITE" id="PS51742"/>
    </source>
</evidence>
<dbReference type="Gene3D" id="3.30.1330.80">
    <property type="entry name" value="Hypothetical protein, similar to alpha- acetolactate decarboxylase, domain 2"/>
    <property type="match status" value="1"/>
</dbReference>
<dbReference type="AlphaFoldDB" id="A0AB36NW96"/>
<dbReference type="InterPro" id="IPR005175">
    <property type="entry name" value="PPC_dom"/>
</dbReference>
<reference evidence="3 6" key="1">
    <citation type="submission" date="2016-11" db="EMBL/GenBank/DDBJ databases">
        <title>Whole genomes of Flavobacteriaceae.</title>
        <authorList>
            <person name="Stine C."/>
            <person name="Li C."/>
            <person name="Tadesse D."/>
        </authorList>
    </citation>
    <scope>NUCLEOTIDE SEQUENCE [LARGE SCALE GENOMIC DNA]</scope>
    <source>
        <strain evidence="3 6">ATCC 19366</strain>
    </source>
</reference>
<keyword evidence="3" id="KW-0238">DNA-binding</keyword>
<comment type="caution">
    <text evidence="3">The sequence shown here is derived from an EMBL/GenBank/DDBJ whole genome shotgun (WGS) entry which is preliminary data.</text>
</comment>
<sequence length="178" mass="19798">MNLSPKTIIFTIFAIFIIGMALLAAHTQEKADNEKCRYTKTDYGYLMVLREGDDVLANLENLAKEKQIPSANFTGIGFASDATFGFYDFNAKKFNPKTFNKVEMGSLTGSIAWKEEKPSIHVHGVATDDKFDAYGGHILALKVGTGSMEIYITIHNEKLERKLEQPLGANVLQLNCNQ</sequence>
<dbReference type="Pfam" id="PF03479">
    <property type="entry name" value="PCC"/>
    <property type="match status" value="1"/>
</dbReference>
<feature type="transmembrane region" description="Helical" evidence="1">
    <location>
        <begin position="6"/>
        <end position="25"/>
    </location>
</feature>
<evidence type="ECO:0000313" key="3">
    <source>
        <dbReference type="EMBL" id="OXB00900.1"/>
    </source>
</evidence>
<accession>A0AB36NW96</accession>
<organism evidence="3 6">
    <name type="scientific">Flavobacterium pectinovorum</name>
    <dbReference type="NCBI Taxonomy" id="29533"/>
    <lineage>
        <taxon>Bacteria</taxon>
        <taxon>Pseudomonadati</taxon>
        <taxon>Bacteroidota</taxon>
        <taxon>Flavobacteriia</taxon>
        <taxon>Flavobacteriales</taxon>
        <taxon>Flavobacteriaceae</taxon>
        <taxon>Flavobacterium</taxon>
    </lineage>
</organism>
<reference evidence="4 5" key="2">
    <citation type="submission" date="2016-11" db="EMBL/GenBank/DDBJ databases">
        <authorList>
            <person name="Varghese N."/>
            <person name="Submissions S."/>
        </authorList>
    </citation>
    <scope>NUCLEOTIDE SEQUENCE [LARGE SCALE GENOMIC DNA]</scope>
    <source>
        <strain evidence="4 5">DSM 6368</strain>
    </source>
</reference>
<dbReference type="GO" id="GO:0003677">
    <property type="term" value="F:DNA binding"/>
    <property type="evidence" value="ECO:0007669"/>
    <property type="project" value="UniProtKB-KW"/>
</dbReference>
<dbReference type="CDD" id="cd11378">
    <property type="entry name" value="DUF296"/>
    <property type="match status" value="1"/>
</dbReference>
<dbReference type="EMBL" id="FRBX01000008">
    <property type="protein sequence ID" value="SHN18584.1"/>
    <property type="molecule type" value="Genomic_DNA"/>
</dbReference>
<name>A0AB36NW96_9FLAO</name>
<dbReference type="PANTHER" id="PTHR34988:SF1">
    <property type="entry name" value="DNA-BINDING PROTEIN"/>
    <property type="match status" value="1"/>
</dbReference>
<dbReference type="PANTHER" id="PTHR34988">
    <property type="entry name" value="PROTEIN, PUTATIVE-RELATED"/>
    <property type="match status" value="1"/>
</dbReference>
<proteinExistence type="predicted"/>
<protein>
    <submittedName>
        <fullName evidence="3">DNA-binding protein</fullName>
    </submittedName>
</protein>
<dbReference type="EMBL" id="MUHB01000020">
    <property type="protein sequence ID" value="OXB00900.1"/>
    <property type="molecule type" value="Genomic_DNA"/>
</dbReference>